<protein>
    <submittedName>
        <fullName evidence="2">Uncharacterized protein</fullName>
    </submittedName>
</protein>
<dbReference type="OrthoDB" id="4187917at2759"/>
<sequence length="466" mass="51443">MASQTLLQYLTAPNPELDNDNVPEGRPTFQDIKSDIIIQPWSEFTLDTLLACYSNALQKTRTSLQDCSPPLTKLEREIWNEDSFEHVLTRSIVPQVNVSLDIVLPEIEVSNAINMTRGGRAKGGLSQSATDGKGDKKDDKKDDRKDDRKEEKVKNTYPDWAGAVKIGDQTGYVNRCPGDTKLAEKWESTMSREKIQFYWPIAQVLKYCSETWGTRYGYLINQQEVVVIRFSRERIGSGIALTRPVRGALPQQGPPLSGSHQRNDSRMSASSQMQMDDRSPQHSHQSSQQGPSHSQSHHRNLSLASATSLMSIDDRSSGRSHQSSPSSGARDGSPSTTSSYHDTSRNLECQPVEIMRIPWENHGPGKLTIKLALWWIHMLAGAGNDIHIGHEYPPLHSWRAVDGGYQHTSTGEIIGTKPTSGNILDNHSPQRPTTPQNQGGSISSLSSPLSSAPSQLGSSPSRDIAS</sequence>
<dbReference type="Proteomes" id="UP000034164">
    <property type="component" value="Unassembled WGS sequence"/>
</dbReference>
<evidence type="ECO:0000256" key="1">
    <source>
        <dbReference type="SAM" id="MobiDB-lite"/>
    </source>
</evidence>
<dbReference type="VEuPathDB" id="FungiDB:EMCG_03363"/>
<accession>A0A0G2J0A6</accession>
<reference evidence="3" key="1">
    <citation type="journal article" date="2015" name="PLoS Genet.">
        <title>The dynamic genome and transcriptome of the human fungal pathogen Blastomyces and close relative Emmonsia.</title>
        <authorList>
            <person name="Munoz J.F."/>
            <person name="Gauthier G.M."/>
            <person name="Desjardins C.A."/>
            <person name="Gallo J.E."/>
            <person name="Holder J."/>
            <person name="Sullivan T.D."/>
            <person name="Marty A.J."/>
            <person name="Carmen J.C."/>
            <person name="Chen Z."/>
            <person name="Ding L."/>
            <person name="Gujja S."/>
            <person name="Magrini V."/>
            <person name="Misas E."/>
            <person name="Mitreva M."/>
            <person name="Priest M."/>
            <person name="Saif S."/>
            <person name="Whiston E.A."/>
            <person name="Young S."/>
            <person name="Zeng Q."/>
            <person name="Goldman W.E."/>
            <person name="Mardis E.R."/>
            <person name="Taylor J.W."/>
            <person name="McEwen J.G."/>
            <person name="Clay O.K."/>
            <person name="Klein B.S."/>
            <person name="Cuomo C.A."/>
        </authorList>
    </citation>
    <scope>NUCLEOTIDE SEQUENCE [LARGE SCALE GENOMIC DNA]</scope>
    <source>
        <strain evidence="3">UAMH 3008</strain>
    </source>
</reference>
<organism evidence="2 3">
    <name type="scientific">[Emmonsia] crescens</name>
    <dbReference type="NCBI Taxonomy" id="73230"/>
    <lineage>
        <taxon>Eukaryota</taxon>
        <taxon>Fungi</taxon>
        <taxon>Dikarya</taxon>
        <taxon>Ascomycota</taxon>
        <taxon>Pezizomycotina</taxon>
        <taxon>Eurotiomycetes</taxon>
        <taxon>Eurotiomycetidae</taxon>
        <taxon>Onygenales</taxon>
        <taxon>Ajellomycetaceae</taxon>
        <taxon>Emergomyces</taxon>
    </lineage>
</organism>
<feature type="region of interest" description="Disordered" evidence="1">
    <location>
        <begin position="118"/>
        <end position="153"/>
    </location>
</feature>
<name>A0A0G2J0A6_9EURO</name>
<dbReference type="EMBL" id="LCZI01001168">
    <property type="protein sequence ID" value="KKZ62164.1"/>
    <property type="molecule type" value="Genomic_DNA"/>
</dbReference>
<feature type="compositionally biased region" description="Basic and acidic residues" evidence="1">
    <location>
        <begin position="132"/>
        <end position="153"/>
    </location>
</feature>
<feature type="compositionally biased region" description="Low complexity" evidence="1">
    <location>
        <begin position="282"/>
        <end position="294"/>
    </location>
</feature>
<evidence type="ECO:0000313" key="2">
    <source>
        <dbReference type="EMBL" id="KKZ62164.1"/>
    </source>
</evidence>
<dbReference type="AlphaFoldDB" id="A0A0G2J0A6"/>
<evidence type="ECO:0000313" key="3">
    <source>
        <dbReference type="Proteomes" id="UP000034164"/>
    </source>
</evidence>
<feature type="compositionally biased region" description="Low complexity" evidence="1">
    <location>
        <begin position="439"/>
        <end position="466"/>
    </location>
</feature>
<feature type="region of interest" description="Disordered" evidence="1">
    <location>
        <begin position="417"/>
        <end position="466"/>
    </location>
</feature>
<proteinExistence type="predicted"/>
<comment type="caution">
    <text evidence="2">The sequence shown here is derived from an EMBL/GenBank/DDBJ whole genome shotgun (WGS) entry which is preliminary data.</text>
</comment>
<gene>
    <name evidence="2" type="ORF">EMCG_03363</name>
</gene>
<feature type="compositionally biased region" description="Polar residues" evidence="1">
    <location>
        <begin position="417"/>
        <end position="438"/>
    </location>
</feature>
<feature type="region of interest" description="Disordered" evidence="1">
    <location>
        <begin position="245"/>
        <end position="345"/>
    </location>
</feature>